<dbReference type="Gene3D" id="1.10.3020.10">
    <property type="entry name" value="alpha-amino acid ester hydrolase ( Helical cap domain)"/>
    <property type="match status" value="1"/>
</dbReference>
<name>A0A4P6ZJ14_9FLAO</name>
<dbReference type="GO" id="GO:0008239">
    <property type="term" value="F:dipeptidyl-peptidase activity"/>
    <property type="evidence" value="ECO:0007669"/>
    <property type="project" value="InterPro"/>
</dbReference>
<dbReference type="OrthoDB" id="319764at2"/>
<gene>
    <name evidence="3" type="primary">cocE_2</name>
    <name evidence="3" type="ORF">NBC122_02756</name>
</gene>
<dbReference type="SMART" id="SM00939">
    <property type="entry name" value="PepX_C"/>
    <property type="match status" value="1"/>
</dbReference>
<dbReference type="InterPro" id="IPR013736">
    <property type="entry name" value="Xaa-Pro_dipept_C"/>
</dbReference>
<dbReference type="SUPFAM" id="SSF53474">
    <property type="entry name" value="alpha/beta-Hydrolases"/>
    <property type="match status" value="1"/>
</dbReference>
<dbReference type="InterPro" id="IPR005674">
    <property type="entry name" value="CocE/Ser_esterase"/>
</dbReference>
<dbReference type="Gene3D" id="3.40.50.1820">
    <property type="entry name" value="alpha/beta hydrolase"/>
    <property type="match status" value="1"/>
</dbReference>
<sequence length="751" mass="87254">MKQLFSFFLILFYGLSFSQKIAIKQFSEKIDFNQIESLVQHLTSEIPKKYDEKDKSTYYDNIYRVRMVAGKYDLALKELDSVRSIFIDSNSMIANAMGTQHEIYIKTIVNPDAKNNFEYIYRTEFKKKYETLPAKSQIILPLYFKGDSDKIRKGLVDLLQKEFIGKDSVDVKTALKLCRDYNGYIVVKKSFHLANQYLKEFDAENFMVKDSILIKNKSNGNISIRVVVNNKIKKAESTIIINTIYADEDDINDAKMKASYGYNCVYIYTRGKHLSKDKIEPFEHEQEDINEVIDWIVKQPWSNGKVGMIGGSYLGFSQWSAAKKLHPALKTIIPQASVGIGSMDFPMNNNVFGSYSLRWLNYVTNNKTTDTENFRNEEKWNSVYKKWYVSGLPFNKLDSISGNRNEIFQRWLQHPNHDQFWKNMVPDKEEFSKINIPILTITGYYDSDQLGALYYFRNHYKYNRNANHYLIIGPYDHSGAQGYIKDELLGYKIDPIAEIDLNKICMEWFDYVLKEKNKPTFLKDKINYQVMGTNQWKHNSSIENFDEHQLKFYLQTQNNQFVLSQSNSKKNGFSKLNINFENRSDASELIKQELKVLGSTIYNKNSLTFSTNTFEKPLEFSGNFSGNFKISVNKKDVDLNIKLYELLPDGKYFLLSSYVGRASYSQNPGKRKLLIPNKKANISIKNNEFVSKKIEKGSRLVAVIGVNKNPFFEINYGSGKEVSKESIEDAKEPLEIKFYNDSYIRIPISQN</sequence>
<reference evidence="3 4" key="1">
    <citation type="submission" date="2019-03" db="EMBL/GenBank/DDBJ databases">
        <authorList>
            <person name="Kim H."/>
            <person name="Yu S.-M."/>
        </authorList>
    </citation>
    <scope>NUCLEOTIDE SEQUENCE [LARGE SCALE GENOMIC DNA]</scope>
    <source>
        <strain evidence="3 4">NBC122</strain>
    </source>
</reference>
<dbReference type="Pfam" id="PF02129">
    <property type="entry name" value="Peptidase_S15"/>
    <property type="match status" value="1"/>
</dbReference>
<dbReference type="AlphaFoldDB" id="A0A4P6ZJ14"/>
<evidence type="ECO:0000259" key="2">
    <source>
        <dbReference type="SMART" id="SM00939"/>
    </source>
</evidence>
<dbReference type="KEGG" id="csal:NBC122_02756"/>
<dbReference type="Pfam" id="PF08530">
    <property type="entry name" value="PepX_C"/>
    <property type="match status" value="1"/>
</dbReference>
<dbReference type="InterPro" id="IPR008979">
    <property type="entry name" value="Galactose-bd-like_sf"/>
</dbReference>
<evidence type="ECO:0000313" key="4">
    <source>
        <dbReference type="Proteomes" id="UP000294419"/>
    </source>
</evidence>
<dbReference type="InterPro" id="IPR000383">
    <property type="entry name" value="Xaa-Pro-like_dom"/>
</dbReference>
<feature type="domain" description="Xaa-Pro dipeptidyl-peptidase C-terminal" evidence="2">
    <location>
        <begin position="506"/>
        <end position="737"/>
    </location>
</feature>
<dbReference type="EC" id="3.1.1.84" evidence="3"/>
<dbReference type="SUPFAM" id="SSF49785">
    <property type="entry name" value="Galactose-binding domain-like"/>
    <property type="match status" value="1"/>
</dbReference>
<dbReference type="NCBIfam" id="TIGR00976">
    <property type="entry name" value="CocE_NonD"/>
    <property type="match status" value="1"/>
</dbReference>
<protein>
    <submittedName>
        <fullName evidence="3">Cocaine esterase</fullName>
        <ecNumber evidence="3">3.1.1.84</ecNumber>
    </submittedName>
</protein>
<accession>A0A4P6ZJ14</accession>
<dbReference type="InterPro" id="IPR029058">
    <property type="entry name" value="AB_hydrolase_fold"/>
</dbReference>
<dbReference type="Proteomes" id="UP000294419">
    <property type="component" value="Chromosome"/>
</dbReference>
<dbReference type="EMBL" id="CP037954">
    <property type="protein sequence ID" value="QBO59557.1"/>
    <property type="molecule type" value="Genomic_DNA"/>
</dbReference>
<evidence type="ECO:0000313" key="3">
    <source>
        <dbReference type="EMBL" id="QBO59557.1"/>
    </source>
</evidence>
<organism evidence="3 4">
    <name type="scientific">Chryseobacterium salivictor</name>
    <dbReference type="NCBI Taxonomy" id="2547600"/>
    <lineage>
        <taxon>Bacteria</taxon>
        <taxon>Pseudomonadati</taxon>
        <taxon>Bacteroidota</taxon>
        <taxon>Flavobacteriia</taxon>
        <taxon>Flavobacteriales</taxon>
        <taxon>Weeksellaceae</taxon>
        <taxon>Chryseobacterium group</taxon>
        <taxon>Chryseobacterium</taxon>
    </lineage>
</organism>
<keyword evidence="1 3" id="KW-0378">Hydrolase</keyword>
<dbReference type="Gene3D" id="2.60.120.260">
    <property type="entry name" value="Galactose-binding domain-like"/>
    <property type="match status" value="1"/>
</dbReference>
<keyword evidence="4" id="KW-1185">Reference proteome</keyword>
<evidence type="ECO:0000256" key="1">
    <source>
        <dbReference type="ARBA" id="ARBA00022801"/>
    </source>
</evidence>
<dbReference type="RefSeq" id="WP_133440888.1">
    <property type="nucleotide sequence ID" value="NZ_CP037954.1"/>
</dbReference>
<proteinExistence type="predicted"/>